<feature type="chain" id="PRO_5007841387" evidence="1">
    <location>
        <begin position="24"/>
        <end position="600"/>
    </location>
</feature>
<evidence type="ECO:0000256" key="1">
    <source>
        <dbReference type="SAM" id="SignalP"/>
    </source>
</evidence>
<dbReference type="VEuPathDB" id="FungiDB:PHYBLDRAFT_70550"/>
<dbReference type="PANTHER" id="PTHR40050:SF1">
    <property type="entry name" value="INNER SPORE COAT PROTEIN H"/>
    <property type="match status" value="1"/>
</dbReference>
<dbReference type="InterPro" id="IPR014867">
    <property type="entry name" value="Spore_coat_CotH_CotH2/3/7"/>
</dbReference>
<feature type="signal peptide" evidence="1">
    <location>
        <begin position="1"/>
        <end position="23"/>
    </location>
</feature>
<dbReference type="AlphaFoldDB" id="A0A162ZY63"/>
<name>A0A162ZY63_PHYB8</name>
<keyword evidence="2" id="KW-0946">Virion</keyword>
<gene>
    <name evidence="2" type="ORF">PHYBLDRAFT_70550</name>
</gene>
<evidence type="ECO:0000313" key="3">
    <source>
        <dbReference type="Proteomes" id="UP000077315"/>
    </source>
</evidence>
<dbReference type="PANTHER" id="PTHR40050">
    <property type="entry name" value="INNER SPORE COAT PROTEIN H"/>
    <property type="match status" value="1"/>
</dbReference>
<organism evidence="2 3">
    <name type="scientific">Phycomyces blakesleeanus (strain ATCC 8743b / DSM 1359 / FGSC 10004 / NBRC 33097 / NRRL 1555)</name>
    <dbReference type="NCBI Taxonomy" id="763407"/>
    <lineage>
        <taxon>Eukaryota</taxon>
        <taxon>Fungi</taxon>
        <taxon>Fungi incertae sedis</taxon>
        <taxon>Mucoromycota</taxon>
        <taxon>Mucoromycotina</taxon>
        <taxon>Mucoromycetes</taxon>
        <taxon>Mucorales</taxon>
        <taxon>Phycomycetaceae</taxon>
        <taxon>Phycomyces</taxon>
    </lineage>
</organism>
<reference evidence="3" key="1">
    <citation type="submission" date="2015-06" db="EMBL/GenBank/DDBJ databases">
        <title>Expansion of signal transduction pathways in fungi by whole-genome duplication.</title>
        <authorList>
            <consortium name="DOE Joint Genome Institute"/>
            <person name="Corrochano L.M."/>
            <person name="Kuo A."/>
            <person name="Marcet-Houben M."/>
            <person name="Polaino S."/>
            <person name="Salamov A."/>
            <person name="Villalobos J.M."/>
            <person name="Alvarez M.I."/>
            <person name="Avalos J."/>
            <person name="Benito E.P."/>
            <person name="Benoit I."/>
            <person name="Burger G."/>
            <person name="Camino L.P."/>
            <person name="Canovas D."/>
            <person name="Cerda-Olmedo E."/>
            <person name="Cheng J.-F."/>
            <person name="Dominguez A."/>
            <person name="Elias M."/>
            <person name="Eslava A.P."/>
            <person name="Glaser F."/>
            <person name="Grimwood J."/>
            <person name="Gutierrez G."/>
            <person name="Heitman J."/>
            <person name="Henrissat B."/>
            <person name="Iturriaga E.A."/>
            <person name="Lang B.F."/>
            <person name="Lavin J.L."/>
            <person name="Lee S."/>
            <person name="Li W."/>
            <person name="Lindquist E."/>
            <person name="Lopez-Garcia S."/>
            <person name="Luque E.M."/>
            <person name="Marcos A.T."/>
            <person name="Martin J."/>
            <person name="McCluskey K."/>
            <person name="Medina H.R."/>
            <person name="Miralles-Duran A."/>
            <person name="Miyazaki A."/>
            <person name="Munoz-Torres E."/>
            <person name="Oguiza J.A."/>
            <person name="Ohm R."/>
            <person name="Olmedo M."/>
            <person name="Orejas M."/>
            <person name="Ortiz-Castellanos L."/>
            <person name="Pisabarro A.G."/>
            <person name="Rodriguez-Romero J."/>
            <person name="Ruiz-Herrera J."/>
            <person name="Ruiz-Vazquez R."/>
            <person name="Sanz C."/>
            <person name="Schackwitz W."/>
            <person name="Schmutz J."/>
            <person name="Shahriari M."/>
            <person name="Shelest E."/>
            <person name="Silva-Franco F."/>
            <person name="Soanes D."/>
            <person name="Syed K."/>
            <person name="Tagua V.G."/>
            <person name="Talbot N.J."/>
            <person name="Thon M."/>
            <person name="De vries R.P."/>
            <person name="Wiebenga A."/>
            <person name="Yadav J.S."/>
            <person name="Braun E.L."/>
            <person name="Baker S."/>
            <person name="Garre V."/>
            <person name="Horwitz B."/>
            <person name="Torres-Martinez S."/>
            <person name="Idnurm A."/>
            <person name="Herrera-Estrella A."/>
            <person name="Gabaldon T."/>
            <person name="Grigoriev I.V."/>
        </authorList>
    </citation>
    <scope>NUCLEOTIDE SEQUENCE [LARGE SCALE GENOMIC DNA]</scope>
    <source>
        <strain evidence="3">NRRL 1555(-)</strain>
    </source>
</reference>
<dbReference type="Pfam" id="PF08757">
    <property type="entry name" value="CotH"/>
    <property type="match status" value="1"/>
</dbReference>
<proteinExistence type="predicted"/>
<protein>
    <submittedName>
        <fullName evidence="2">Secreted coth spore-coat protein domain-containing protein</fullName>
    </submittedName>
</protein>
<keyword evidence="3" id="KW-1185">Reference proteome</keyword>
<dbReference type="OrthoDB" id="10262892at2759"/>
<keyword evidence="1" id="KW-0732">Signal</keyword>
<dbReference type="Proteomes" id="UP000077315">
    <property type="component" value="Unassembled WGS sequence"/>
</dbReference>
<evidence type="ECO:0000313" key="2">
    <source>
        <dbReference type="EMBL" id="OAD69801.1"/>
    </source>
</evidence>
<keyword evidence="2" id="KW-0167">Capsid protein</keyword>
<dbReference type="STRING" id="763407.A0A162ZY63"/>
<dbReference type="RefSeq" id="XP_018287841.1">
    <property type="nucleotide sequence ID" value="XM_018442295.1"/>
</dbReference>
<dbReference type="GeneID" id="29003201"/>
<dbReference type="InParanoid" id="A0A162ZY63"/>
<accession>A0A162ZY63</accession>
<dbReference type="EMBL" id="KV440990">
    <property type="protein sequence ID" value="OAD69801.1"/>
    <property type="molecule type" value="Genomic_DNA"/>
</dbReference>
<sequence>MIFSVKASCLLLYAAFFMASAASTNPPSTLGVYKVIEPLSTDANIRMAVQIEGDRQVYSIPPSTIDSILHVGSAPTQKKYRYLKIHNNGTVVDRESFQRAPNAVSNNDFYGRQQTFSSQQSMIPSVFPDGKTYYRLDTSIAHPINEIPTIHVQAPHGDLESLHDNYLDPIAINVNMSHIRQFSNVKFQLGGQTSRLFDKFSYNFHFSKHDDSSLGGYRRFKLRSCTTDPSFIREKLYYDILDSSSLPASKASYVRLFVNKKPMGLYLFIDNYKSPFVDNLLNGGNNEKHGILYQGSMPENPMAPGILGRGANLEYAGSNIEDYFYKDTSAYKLSEDGSKKQKGFEPLVKLIKFIHDPQPDEDEKEGVLNQGETPLERAWNKRIDIDVFLKNMAFEVLMGHVDGYLGQAHNYFLYREPGTKKFLWMTADLDQTMGSSMIPVRDARSISLNDQRGHIDRFDLMNKHHNRPILKQVLSVPAFNQRFDTILKTVHQNLFTNPALFKHIDFLTALIKEDVAWDSNIRHTHAQAVSHNATSAKKKKDQIQEKILQLPLGHDFLSRIGNINFMSAIEGPIRNHPSLMPLKEWLNETKEALHNYVNSV</sequence>